<reference evidence="1 2" key="1">
    <citation type="submission" date="2019-11" db="EMBL/GenBank/DDBJ databases">
        <title>Genome sequences of 17 halophilic strains isolated from different environments.</title>
        <authorList>
            <person name="Furrow R.E."/>
        </authorList>
    </citation>
    <scope>NUCLEOTIDE SEQUENCE [LARGE SCALE GENOMIC DNA]</scope>
    <source>
        <strain evidence="1 2">22514_16_FS</strain>
    </source>
</reference>
<dbReference type="AlphaFoldDB" id="A0A6I5A3Q3"/>
<comment type="caution">
    <text evidence="1">The sequence shown here is derived from an EMBL/GenBank/DDBJ whole genome shotgun (WGS) entry which is preliminary data.</text>
</comment>
<dbReference type="InterPro" id="IPR007612">
    <property type="entry name" value="LOR"/>
</dbReference>
<organism evidence="1 2">
    <name type="scientific">Pontibacillus yanchengensis</name>
    <dbReference type="NCBI Taxonomy" id="462910"/>
    <lineage>
        <taxon>Bacteria</taxon>
        <taxon>Bacillati</taxon>
        <taxon>Bacillota</taxon>
        <taxon>Bacilli</taxon>
        <taxon>Bacillales</taxon>
        <taxon>Bacillaceae</taxon>
        <taxon>Pontibacillus</taxon>
    </lineage>
</organism>
<evidence type="ECO:0000313" key="2">
    <source>
        <dbReference type="Proteomes" id="UP000468638"/>
    </source>
</evidence>
<dbReference type="EMBL" id="WMEQ01000010">
    <property type="protein sequence ID" value="MYL34601.1"/>
    <property type="molecule type" value="Genomic_DNA"/>
</dbReference>
<name>A0A6I5A3Q3_9BACI</name>
<sequence length="172" mass="19160">MMPTIYFTGSLFSAGVTEIYNEGKDHIGYLDLKSAFTSSLDILNTKEEITLSGGFRFFSRTWVISQPTEEVGEVKQRFSFFAKKFEYEAFGRGFYTIESEAFSRQYEIYDEQEQVVAQFNRTDGFFESAAAAFCLTNHSSALSEDELNAVIMGVNMIQKRNSSGGAAGAAAT</sequence>
<proteinExistence type="predicted"/>
<gene>
    <name evidence="1" type="ORF">GLW05_13465</name>
</gene>
<evidence type="ECO:0000313" key="1">
    <source>
        <dbReference type="EMBL" id="MYL34601.1"/>
    </source>
</evidence>
<protein>
    <submittedName>
        <fullName evidence="1">Uncharacterized protein</fullName>
    </submittedName>
</protein>
<dbReference type="OrthoDB" id="2692055at2"/>
<dbReference type="Pfam" id="PF04525">
    <property type="entry name" value="LOR"/>
    <property type="match status" value="1"/>
</dbReference>
<accession>A0A6I5A3Q3</accession>
<dbReference type="Proteomes" id="UP000468638">
    <property type="component" value="Unassembled WGS sequence"/>
</dbReference>